<evidence type="ECO:0000313" key="3">
    <source>
        <dbReference type="Proteomes" id="UP000249842"/>
    </source>
</evidence>
<comment type="caution">
    <text evidence="2">The sequence shown here is derived from an EMBL/GenBank/DDBJ whole genome shotgun (WGS) entry which is preliminary data.</text>
</comment>
<feature type="transmembrane region" description="Helical" evidence="1">
    <location>
        <begin position="12"/>
        <end position="32"/>
    </location>
</feature>
<name>A0A328AZS9_9CAUL</name>
<gene>
    <name evidence="2" type="ORF">DJ021_04910</name>
</gene>
<keyword evidence="3" id="KW-1185">Reference proteome</keyword>
<dbReference type="RefSeq" id="WP_111456479.1">
    <property type="nucleotide sequence ID" value="NZ_QFYP01000001.1"/>
</dbReference>
<keyword evidence="1" id="KW-0472">Membrane</keyword>
<keyword evidence="1" id="KW-0812">Transmembrane</keyword>
<dbReference type="Proteomes" id="UP000249842">
    <property type="component" value="Unassembled WGS sequence"/>
</dbReference>
<dbReference type="EMBL" id="QFYP01000001">
    <property type="protein sequence ID" value="RAK59186.1"/>
    <property type="molecule type" value="Genomic_DNA"/>
</dbReference>
<protein>
    <submittedName>
        <fullName evidence="2">Uncharacterized protein</fullName>
    </submittedName>
</protein>
<sequence length="89" mass="10074">MNPTVERLKLIFLGVFAVMLVAIMVWQVGWIWPRQACEKDHKWWDNSQRVCAQPVLISDITGRTIQDKQAEAAARQAIAHPPAAAPVKR</sequence>
<proteinExistence type="predicted"/>
<dbReference type="AlphaFoldDB" id="A0A328AZS9"/>
<dbReference type="OrthoDB" id="7205744at2"/>
<evidence type="ECO:0000256" key="1">
    <source>
        <dbReference type="SAM" id="Phobius"/>
    </source>
</evidence>
<organism evidence="2 3">
    <name type="scientific">Phenylobacterium hankyongense</name>
    <dbReference type="NCBI Taxonomy" id="1813876"/>
    <lineage>
        <taxon>Bacteria</taxon>
        <taxon>Pseudomonadati</taxon>
        <taxon>Pseudomonadota</taxon>
        <taxon>Alphaproteobacteria</taxon>
        <taxon>Caulobacterales</taxon>
        <taxon>Caulobacteraceae</taxon>
        <taxon>Phenylobacterium</taxon>
    </lineage>
</organism>
<keyword evidence="1" id="KW-1133">Transmembrane helix</keyword>
<reference evidence="3" key="1">
    <citation type="submission" date="2018-05" db="EMBL/GenBank/DDBJ databases">
        <authorList>
            <person name="Li X."/>
        </authorList>
    </citation>
    <scope>NUCLEOTIDE SEQUENCE [LARGE SCALE GENOMIC DNA]</scope>
    <source>
        <strain evidence="3">HKS-05</strain>
    </source>
</reference>
<accession>A0A328AZS9</accession>
<evidence type="ECO:0000313" key="2">
    <source>
        <dbReference type="EMBL" id="RAK59186.1"/>
    </source>
</evidence>